<evidence type="ECO:0000259" key="2">
    <source>
        <dbReference type="PROSITE" id="PS50041"/>
    </source>
</evidence>
<accession>A0A182RX35</accession>
<feature type="domain" description="C-type lectin" evidence="2">
    <location>
        <begin position="48"/>
        <end position="167"/>
    </location>
</feature>
<reference evidence="3" key="1">
    <citation type="submission" date="2020-05" db="UniProtKB">
        <authorList>
            <consortium name="EnsemblMetazoa"/>
        </authorList>
    </citation>
    <scope>IDENTIFICATION</scope>
    <source>
        <strain evidence="3">FUMOZ</strain>
    </source>
</reference>
<dbReference type="PANTHER" id="PTHR45710">
    <property type="entry name" value="C-TYPE LECTIN DOMAIN-CONTAINING PROTEIN 180"/>
    <property type="match status" value="1"/>
</dbReference>
<dbReference type="PANTHER" id="PTHR45710:SF26">
    <property type="entry name" value="RH26557P"/>
    <property type="match status" value="1"/>
</dbReference>
<dbReference type="EnsemblMetazoa" id="AFUN010847-RA">
    <property type="protein sequence ID" value="AFUN010847-PA"/>
    <property type="gene ID" value="AFUN010847"/>
</dbReference>
<dbReference type="Pfam" id="PF00059">
    <property type="entry name" value="Lectin_C"/>
    <property type="match status" value="1"/>
</dbReference>
<dbReference type="InterPro" id="IPR001304">
    <property type="entry name" value="C-type_lectin-like"/>
</dbReference>
<feature type="signal peptide" evidence="1">
    <location>
        <begin position="1"/>
        <end position="22"/>
    </location>
</feature>
<name>A0A182RX35_ANOFN</name>
<dbReference type="AlphaFoldDB" id="A0A182RX35"/>
<proteinExistence type="predicted"/>
<protein>
    <recommendedName>
        <fullName evidence="2">C-type lectin domain-containing protein</fullName>
    </recommendedName>
</protein>
<feature type="chain" id="PRO_5012475436" description="C-type lectin domain-containing protein" evidence="1">
    <location>
        <begin position="23"/>
        <end position="177"/>
    </location>
</feature>
<sequence length="177" mass="20186">MKFTKLIFGVITVIMFCMIIDTEPTFSPRTALEMIHQKLCVCPCGNPKGGKLYTVPNMRLNWFEAVAHCNSIGMSIASIKDANDRRLLQMYLQRTRYNLRSQVGNQSPYWIGANNLAANNGLRWGVSNQEVTTSEWNPTSVPSNDRSEPFCVYIKAESMQWTPAQCDGEQRQFICEY</sequence>
<keyword evidence="1" id="KW-0732">Signal</keyword>
<dbReference type="SMART" id="SM00034">
    <property type="entry name" value="CLECT"/>
    <property type="match status" value="1"/>
</dbReference>
<evidence type="ECO:0000256" key="1">
    <source>
        <dbReference type="SAM" id="SignalP"/>
    </source>
</evidence>
<dbReference type="VEuPathDB" id="VectorBase:AFUN010847"/>
<dbReference type="InterPro" id="IPR016186">
    <property type="entry name" value="C-type_lectin-like/link_sf"/>
</dbReference>
<dbReference type="InterPro" id="IPR050828">
    <property type="entry name" value="C-type_lectin/matrix_domain"/>
</dbReference>
<organism evidence="3">
    <name type="scientific">Anopheles funestus</name>
    <name type="common">African malaria mosquito</name>
    <dbReference type="NCBI Taxonomy" id="62324"/>
    <lineage>
        <taxon>Eukaryota</taxon>
        <taxon>Metazoa</taxon>
        <taxon>Ecdysozoa</taxon>
        <taxon>Arthropoda</taxon>
        <taxon>Hexapoda</taxon>
        <taxon>Insecta</taxon>
        <taxon>Pterygota</taxon>
        <taxon>Neoptera</taxon>
        <taxon>Endopterygota</taxon>
        <taxon>Diptera</taxon>
        <taxon>Nematocera</taxon>
        <taxon>Culicoidea</taxon>
        <taxon>Culicidae</taxon>
        <taxon>Anophelinae</taxon>
        <taxon>Anopheles</taxon>
    </lineage>
</organism>
<dbReference type="SUPFAM" id="SSF56436">
    <property type="entry name" value="C-type lectin-like"/>
    <property type="match status" value="1"/>
</dbReference>
<dbReference type="InterPro" id="IPR016187">
    <property type="entry name" value="CTDL_fold"/>
</dbReference>
<dbReference type="CDD" id="cd00037">
    <property type="entry name" value="CLECT"/>
    <property type="match status" value="1"/>
</dbReference>
<dbReference type="Gene3D" id="3.10.100.10">
    <property type="entry name" value="Mannose-Binding Protein A, subunit A"/>
    <property type="match status" value="1"/>
</dbReference>
<evidence type="ECO:0000313" key="3">
    <source>
        <dbReference type="EnsemblMetazoa" id="AFUN010847-PA"/>
    </source>
</evidence>
<dbReference type="VEuPathDB" id="VectorBase:AFUN2_013069"/>
<dbReference type="STRING" id="62324.A0A182RX35"/>
<dbReference type="PROSITE" id="PS50041">
    <property type="entry name" value="C_TYPE_LECTIN_2"/>
    <property type="match status" value="1"/>
</dbReference>